<dbReference type="Proteomes" id="UP000823388">
    <property type="component" value="Chromosome 6K"/>
</dbReference>
<reference evidence="2 3" key="1">
    <citation type="submission" date="2020-05" db="EMBL/GenBank/DDBJ databases">
        <title>WGS assembly of Panicum virgatum.</title>
        <authorList>
            <person name="Lovell J.T."/>
            <person name="Jenkins J."/>
            <person name="Shu S."/>
            <person name="Juenger T.E."/>
            <person name="Schmutz J."/>
        </authorList>
    </citation>
    <scope>NUCLEOTIDE SEQUENCE [LARGE SCALE GENOMIC DNA]</scope>
    <source>
        <strain evidence="3">cv. AP13</strain>
    </source>
</reference>
<gene>
    <name evidence="2" type="ORF">PVAP13_6KG023032</name>
</gene>
<proteinExistence type="predicted"/>
<protein>
    <submittedName>
        <fullName evidence="2">Uncharacterized protein</fullName>
    </submittedName>
</protein>
<evidence type="ECO:0000313" key="2">
    <source>
        <dbReference type="EMBL" id="KAG2581285.1"/>
    </source>
</evidence>
<name>A0A8T0R881_PANVG</name>
<comment type="caution">
    <text evidence="2">The sequence shown here is derived from an EMBL/GenBank/DDBJ whole genome shotgun (WGS) entry which is preliminary data.</text>
</comment>
<organism evidence="2 3">
    <name type="scientific">Panicum virgatum</name>
    <name type="common">Blackwell switchgrass</name>
    <dbReference type="NCBI Taxonomy" id="38727"/>
    <lineage>
        <taxon>Eukaryota</taxon>
        <taxon>Viridiplantae</taxon>
        <taxon>Streptophyta</taxon>
        <taxon>Embryophyta</taxon>
        <taxon>Tracheophyta</taxon>
        <taxon>Spermatophyta</taxon>
        <taxon>Magnoliopsida</taxon>
        <taxon>Liliopsida</taxon>
        <taxon>Poales</taxon>
        <taxon>Poaceae</taxon>
        <taxon>PACMAD clade</taxon>
        <taxon>Panicoideae</taxon>
        <taxon>Panicodae</taxon>
        <taxon>Paniceae</taxon>
        <taxon>Panicinae</taxon>
        <taxon>Panicum</taxon>
        <taxon>Panicum sect. Hiantes</taxon>
    </lineage>
</organism>
<evidence type="ECO:0000256" key="1">
    <source>
        <dbReference type="SAM" id="MobiDB-lite"/>
    </source>
</evidence>
<feature type="region of interest" description="Disordered" evidence="1">
    <location>
        <begin position="1"/>
        <end position="26"/>
    </location>
</feature>
<feature type="compositionally biased region" description="Basic and acidic residues" evidence="1">
    <location>
        <begin position="1"/>
        <end position="14"/>
    </location>
</feature>
<dbReference type="EMBL" id="CM029047">
    <property type="protein sequence ID" value="KAG2581285.1"/>
    <property type="molecule type" value="Genomic_DNA"/>
</dbReference>
<sequence>MPLAGRRRDVEGHLDTGAQQPERVDGCPHVVVDPFKVDEDAELEAPLPTLRRHRGDRHTGPKIDRPRVVGVEKICVDALENPLQTQANIEEQSSPQCCMQTAPWPDIDNDDVVLEAGHRGCLLCVLLLVEFDQKQLRLVLGDRDVPTTQAELVQHNSLDLLGPRGRRRANGHHHMCRALPLLDLLLEVEGGGHEVRGLVRPIGGVADPRHLAGAREAPDGVTACTRSVGC</sequence>
<accession>A0A8T0R881</accession>
<keyword evidence="3" id="KW-1185">Reference proteome</keyword>
<evidence type="ECO:0000313" key="3">
    <source>
        <dbReference type="Proteomes" id="UP000823388"/>
    </source>
</evidence>
<dbReference type="AlphaFoldDB" id="A0A8T0R881"/>